<name>A0A9Q1KMU9_9CARY</name>
<sequence>MVTLRTSCAEENDAYGLNPALRANLLDFNFPLSQETSEAVAAGMWYCPFMFIKEGKEKHQIRRLSGQQGCGHQYLDSSRDPQICGREAVQVEKNDETRVVWLGTIDTDKGAEKEVGLSRLIVGRMIWEEERGGWIKLEEQKRIRVAKEEKCEEMCTSYGCYVLVESLELRRNDGSFVLTYDFRHIHQLSLQAKLKCDGC</sequence>
<dbReference type="PANTHER" id="PTHR31050">
    <property type="entry name" value="OS08G0413200 PROTEIN"/>
    <property type="match status" value="1"/>
</dbReference>
<gene>
    <name evidence="1" type="ORF">Cgig2_019327</name>
</gene>
<organism evidence="1 2">
    <name type="scientific">Carnegiea gigantea</name>
    <dbReference type="NCBI Taxonomy" id="171969"/>
    <lineage>
        <taxon>Eukaryota</taxon>
        <taxon>Viridiplantae</taxon>
        <taxon>Streptophyta</taxon>
        <taxon>Embryophyta</taxon>
        <taxon>Tracheophyta</taxon>
        <taxon>Spermatophyta</taxon>
        <taxon>Magnoliopsida</taxon>
        <taxon>eudicotyledons</taxon>
        <taxon>Gunneridae</taxon>
        <taxon>Pentapetalae</taxon>
        <taxon>Caryophyllales</taxon>
        <taxon>Cactineae</taxon>
        <taxon>Cactaceae</taxon>
        <taxon>Cactoideae</taxon>
        <taxon>Echinocereeae</taxon>
        <taxon>Carnegiea</taxon>
    </lineage>
</organism>
<proteinExistence type="predicted"/>
<dbReference type="OrthoDB" id="1898393at2759"/>
<evidence type="ECO:0000313" key="1">
    <source>
        <dbReference type="EMBL" id="KAJ8446434.1"/>
    </source>
</evidence>
<protein>
    <submittedName>
        <fullName evidence="1">Uncharacterized protein</fullName>
    </submittedName>
</protein>
<evidence type="ECO:0000313" key="2">
    <source>
        <dbReference type="Proteomes" id="UP001153076"/>
    </source>
</evidence>
<keyword evidence="2" id="KW-1185">Reference proteome</keyword>
<accession>A0A9Q1KMU9</accession>
<dbReference type="Proteomes" id="UP001153076">
    <property type="component" value="Unassembled WGS sequence"/>
</dbReference>
<reference evidence="1" key="1">
    <citation type="submission" date="2022-04" db="EMBL/GenBank/DDBJ databases">
        <title>Carnegiea gigantea Genome sequencing and assembly v2.</title>
        <authorList>
            <person name="Copetti D."/>
            <person name="Sanderson M.J."/>
            <person name="Burquez A."/>
            <person name="Wojciechowski M.F."/>
        </authorList>
    </citation>
    <scope>NUCLEOTIDE SEQUENCE</scope>
    <source>
        <strain evidence="1">SGP5-SGP5p</strain>
        <tissue evidence="1">Aerial part</tissue>
    </source>
</reference>
<dbReference type="PANTHER" id="PTHR31050:SF3">
    <property type="entry name" value="OS08G0412800 PROTEIN"/>
    <property type="match status" value="1"/>
</dbReference>
<comment type="caution">
    <text evidence="1">The sequence shown here is derived from an EMBL/GenBank/DDBJ whole genome shotgun (WGS) entry which is preliminary data.</text>
</comment>
<dbReference type="EMBL" id="JAKOGI010000056">
    <property type="protein sequence ID" value="KAJ8446434.1"/>
    <property type="molecule type" value="Genomic_DNA"/>
</dbReference>
<dbReference type="AlphaFoldDB" id="A0A9Q1KMU9"/>